<reference evidence="2 3" key="1">
    <citation type="submission" date="2021-06" db="EMBL/GenBank/DDBJ databases">
        <authorList>
            <person name="Kallberg Y."/>
            <person name="Tangrot J."/>
            <person name="Rosling A."/>
        </authorList>
    </citation>
    <scope>NUCLEOTIDE SEQUENCE [LARGE SCALE GENOMIC DNA]</scope>
    <source>
        <strain evidence="2 3">120-4 pot B 10/14</strain>
    </source>
</reference>
<accession>A0ABN7UUT3</accession>
<dbReference type="Pfam" id="PF13649">
    <property type="entry name" value="Methyltransf_25"/>
    <property type="match status" value="1"/>
</dbReference>
<dbReference type="InterPro" id="IPR041698">
    <property type="entry name" value="Methyltransf_25"/>
</dbReference>
<dbReference type="Gene3D" id="3.40.50.150">
    <property type="entry name" value="Vaccinia Virus protein VP39"/>
    <property type="match status" value="1"/>
</dbReference>
<evidence type="ECO:0000313" key="3">
    <source>
        <dbReference type="Proteomes" id="UP000789901"/>
    </source>
</evidence>
<dbReference type="PANTHER" id="PTHR43591">
    <property type="entry name" value="METHYLTRANSFERASE"/>
    <property type="match status" value="1"/>
</dbReference>
<dbReference type="Proteomes" id="UP000789901">
    <property type="component" value="Unassembled WGS sequence"/>
</dbReference>
<dbReference type="InterPro" id="IPR029063">
    <property type="entry name" value="SAM-dependent_MTases_sf"/>
</dbReference>
<evidence type="ECO:0000313" key="2">
    <source>
        <dbReference type="EMBL" id="CAG8665272.1"/>
    </source>
</evidence>
<keyword evidence="3" id="KW-1185">Reference proteome</keyword>
<feature type="domain" description="Methyltransferase" evidence="1">
    <location>
        <begin position="62"/>
        <end position="150"/>
    </location>
</feature>
<dbReference type="SUPFAM" id="SSF53335">
    <property type="entry name" value="S-adenosyl-L-methionine-dependent methyltransferases"/>
    <property type="match status" value="1"/>
</dbReference>
<dbReference type="EMBL" id="CAJVQB010005583">
    <property type="protein sequence ID" value="CAG8665272.1"/>
    <property type="molecule type" value="Genomic_DNA"/>
</dbReference>
<evidence type="ECO:0000259" key="1">
    <source>
        <dbReference type="Pfam" id="PF13649"/>
    </source>
</evidence>
<dbReference type="CDD" id="cd02440">
    <property type="entry name" value="AdoMet_MTases"/>
    <property type="match status" value="1"/>
</dbReference>
<name>A0ABN7UUT3_GIGMA</name>
<proteinExistence type="predicted"/>
<dbReference type="PANTHER" id="PTHR43591:SF24">
    <property type="entry name" value="2-METHOXY-6-POLYPRENYL-1,4-BENZOQUINOL METHYLASE, MITOCHONDRIAL"/>
    <property type="match status" value="1"/>
</dbReference>
<gene>
    <name evidence="2" type="ORF">GMARGA_LOCUS10112</name>
</gene>
<protein>
    <submittedName>
        <fullName evidence="2">37506_t:CDS:1</fullName>
    </submittedName>
</protein>
<sequence length="237" mass="27600">MNDYSQTDEYENINKKIFRAPFQDQEFNNLAFYLHSIYEYVFNGHVGAPIHEKLKSGAKVLEFGWESDLWVTEVAAEYPNTEFYVVDFNVPASNNDDDNITFIKCDILQKLPFPDDGFDYVFSRDKFLFFEKDNFYDYLSETLRILKPGGWLESMSHQLVKVPSGCSNAFGEFTYELTLFVMKSTKDYLAPFMNISFEVFDNLVSIAESEMQAKDCDLSFKMKRILARKKISSSKDI</sequence>
<comment type="caution">
    <text evidence="2">The sequence shown here is derived from an EMBL/GenBank/DDBJ whole genome shotgun (WGS) entry which is preliminary data.</text>
</comment>
<organism evidence="2 3">
    <name type="scientific">Gigaspora margarita</name>
    <dbReference type="NCBI Taxonomy" id="4874"/>
    <lineage>
        <taxon>Eukaryota</taxon>
        <taxon>Fungi</taxon>
        <taxon>Fungi incertae sedis</taxon>
        <taxon>Mucoromycota</taxon>
        <taxon>Glomeromycotina</taxon>
        <taxon>Glomeromycetes</taxon>
        <taxon>Diversisporales</taxon>
        <taxon>Gigasporaceae</taxon>
        <taxon>Gigaspora</taxon>
    </lineage>
</organism>